<comment type="subcellular location">
    <subcellularLocation>
        <location evidence="1">Cell membrane</location>
        <topology evidence="1">Single-pass type I membrane protein</topology>
    </subcellularLocation>
</comment>
<dbReference type="InterPro" id="IPR013106">
    <property type="entry name" value="Ig_V-set"/>
</dbReference>
<dbReference type="GO" id="GO:0006955">
    <property type="term" value="P:immune response"/>
    <property type="evidence" value="ECO:0007669"/>
    <property type="project" value="TreeGrafter"/>
</dbReference>
<sequence length="254" mass="28707">MASLYWFLVGVLFFCLYAVAESSFVEVVCDPISMGQVNHQSLLKCEVKLTQPIPDLEITLVVWKKKGDESPIALYNFKNEKPFKEQPGFTFPNRNMNDFNVSLLISNIEVKHQGIYTCMVMTSSGSSNSQTELKVMARYSNLTVRSINAYKDPKVSQTLICEATGGYPEGNLRWIVENNTDWTKSSKQTATKMENGLLKMHSELPLLKGSTFDRYSCVLFNSSGGRQESVLFTLHNQGKCFSNTFHKIHTLVKD</sequence>
<reference evidence="13" key="1">
    <citation type="submission" date="2025-08" db="UniProtKB">
        <authorList>
            <consortium name="Ensembl"/>
        </authorList>
    </citation>
    <scope>IDENTIFICATION</scope>
</reference>
<dbReference type="Ensembl" id="ENSCVAT00000004083.1">
    <property type="protein sequence ID" value="ENSCVAP00000006968.1"/>
    <property type="gene ID" value="ENSCVAG00000008566.1"/>
</dbReference>
<dbReference type="InterPro" id="IPR003599">
    <property type="entry name" value="Ig_sub"/>
</dbReference>
<dbReference type="InterPro" id="IPR013783">
    <property type="entry name" value="Ig-like_fold"/>
</dbReference>
<evidence type="ECO:0000256" key="11">
    <source>
        <dbReference type="SAM" id="SignalP"/>
    </source>
</evidence>
<evidence type="ECO:0000256" key="10">
    <source>
        <dbReference type="ARBA" id="ARBA00023319"/>
    </source>
</evidence>
<feature type="chain" id="PRO_5018647520" description="Ig-like domain-containing protein" evidence="11">
    <location>
        <begin position="23"/>
        <end position="254"/>
    </location>
</feature>
<dbReference type="AlphaFoldDB" id="A0A3Q2CNK0"/>
<dbReference type="PROSITE" id="PS50835">
    <property type="entry name" value="IG_LIKE"/>
    <property type="match status" value="2"/>
</dbReference>
<dbReference type="Pfam" id="PF07686">
    <property type="entry name" value="V-set"/>
    <property type="match status" value="1"/>
</dbReference>
<evidence type="ECO:0000256" key="8">
    <source>
        <dbReference type="ARBA" id="ARBA00023170"/>
    </source>
</evidence>
<evidence type="ECO:0000256" key="7">
    <source>
        <dbReference type="ARBA" id="ARBA00023157"/>
    </source>
</evidence>
<dbReference type="GO" id="GO:0031295">
    <property type="term" value="P:T cell costimulation"/>
    <property type="evidence" value="ECO:0007669"/>
    <property type="project" value="TreeGrafter"/>
</dbReference>
<evidence type="ECO:0000259" key="12">
    <source>
        <dbReference type="PROSITE" id="PS50835"/>
    </source>
</evidence>
<dbReference type="OMA" id="PLMGTHD"/>
<feature type="domain" description="Ig-like" evidence="12">
    <location>
        <begin position="35"/>
        <end position="134"/>
    </location>
</feature>
<dbReference type="GO" id="GO:0007166">
    <property type="term" value="P:cell surface receptor signaling pathway"/>
    <property type="evidence" value="ECO:0007669"/>
    <property type="project" value="TreeGrafter"/>
</dbReference>
<keyword evidence="8" id="KW-0675">Receptor</keyword>
<keyword evidence="2" id="KW-1003">Cell membrane</keyword>
<dbReference type="SMART" id="SM00409">
    <property type="entry name" value="IG"/>
    <property type="match status" value="1"/>
</dbReference>
<evidence type="ECO:0000256" key="2">
    <source>
        <dbReference type="ARBA" id="ARBA00022475"/>
    </source>
</evidence>
<proteinExistence type="predicted"/>
<reference evidence="13" key="2">
    <citation type="submission" date="2025-09" db="UniProtKB">
        <authorList>
            <consortium name="Ensembl"/>
        </authorList>
    </citation>
    <scope>IDENTIFICATION</scope>
</reference>
<dbReference type="PANTHER" id="PTHR25466:SF14">
    <property type="entry name" value="BUTYROPHILIN SUBFAMILY 2 MEMBER A2-LIKE-RELATED"/>
    <property type="match status" value="1"/>
</dbReference>
<keyword evidence="9" id="KW-0325">Glycoprotein</keyword>
<name>A0A3Q2CNK0_CYPVA</name>
<accession>A0A3Q2CNK0</accession>
<dbReference type="InterPro" id="IPR051713">
    <property type="entry name" value="T-cell_Activation_Regulation"/>
</dbReference>
<dbReference type="InterPro" id="IPR036179">
    <property type="entry name" value="Ig-like_dom_sf"/>
</dbReference>
<evidence type="ECO:0000256" key="5">
    <source>
        <dbReference type="ARBA" id="ARBA00022989"/>
    </source>
</evidence>
<evidence type="ECO:0000313" key="13">
    <source>
        <dbReference type="Ensembl" id="ENSCVAP00000006968.1"/>
    </source>
</evidence>
<feature type="domain" description="Ig-like" evidence="12">
    <location>
        <begin position="155"/>
        <end position="233"/>
    </location>
</feature>
<keyword evidence="4 11" id="KW-0732">Signal</keyword>
<dbReference type="InterPro" id="IPR007110">
    <property type="entry name" value="Ig-like_dom"/>
</dbReference>
<dbReference type="GO" id="GO:0009897">
    <property type="term" value="C:external side of plasma membrane"/>
    <property type="evidence" value="ECO:0007669"/>
    <property type="project" value="TreeGrafter"/>
</dbReference>
<keyword evidence="6" id="KW-0472">Membrane</keyword>
<feature type="signal peptide" evidence="11">
    <location>
        <begin position="1"/>
        <end position="22"/>
    </location>
</feature>
<evidence type="ECO:0000313" key="14">
    <source>
        <dbReference type="Proteomes" id="UP000265020"/>
    </source>
</evidence>
<dbReference type="GeneTree" id="ENSGT00540000073890"/>
<dbReference type="GO" id="GO:0042130">
    <property type="term" value="P:negative regulation of T cell proliferation"/>
    <property type="evidence" value="ECO:0007669"/>
    <property type="project" value="TreeGrafter"/>
</dbReference>
<keyword evidence="10" id="KW-0393">Immunoglobulin domain</keyword>
<keyword evidence="14" id="KW-1185">Reference proteome</keyword>
<keyword evidence="7" id="KW-1015">Disulfide bond</keyword>
<dbReference type="GO" id="GO:0042102">
    <property type="term" value="P:positive regulation of T cell proliferation"/>
    <property type="evidence" value="ECO:0007669"/>
    <property type="project" value="TreeGrafter"/>
</dbReference>
<organism evidence="13 14">
    <name type="scientific">Cyprinodon variegatus</name>
    <name type="common">Sheepshead minnow</name>
    <dbReference type="NCBI Taxonomy" id="28743"/>
    <lineage>
        <taxon>Eukaryota</taxon>
        <taxon>Metazoa</taxon>
        <taxon>Chordata</taxon>
        <taxon>Craniata</taxon>
        <taxon>Vertebrata</taxon>
        <taxon>Euteleostomi</taxon>
        <taxon>Actinopterygii</taxon>
        <taxon>Neopterygii</taxon>
        <taxon>Teleostei</taxon>
        <taxon>Neoteleostei</taxon>
        <taxon>Acanthomorphata</taxon>
        <taxon>Ovalentaria</taxon>
        <taxon>Atherinomorphae</taxon>
        <taxon>Cyprinodontiformes</taxon>
        <taxon>Cyprinodontidae</taxon>
        <taxon>Cyprinodon</taxon>
    </lineage>
</organism>
<dbReference type="STRING" id="28743.ENSCVAP00000006968"/>
<evidence type="ECO:0000256" key="9">
    <source>
        <dbReference type="ARBA" id="ARBA00023180"/>
    </source>
</evidence>
<dbReference type="SUPFAM" id="SSF48726">
    <property type="entry name" value="Immunoglobulin"/>
    <property type="match status" value="2"/>
</dbReference>
<keyword evidence="3" id="KW-0812">Transmembrane</keyword>
<evidence type="ECO:0000256" key="6">
    <source>
        <dbReference type="ARBA" id="ARBA00023136"/>
    </source>
</evidence>
<dbReference type="Proteomes" id="UP000265020">
    <property type="component" value="Unassembled WGS sequence"/>
</dbReference>
<protein>
    <recommendedName>
        <fullName evidence="12">Ig-like domain-containing protein</fullName>
    </recommendedName>
</protein>
<dbReference type="Gene3D" id="2.60.40.10">
    <property type="entry name" value="Immunoglobulins"/>
    <property type="match status" value="2"/>
</dbReference>
<dbReference type="GO" id="GO:0071222">
    <property type="term" value="P:cellular response to lipopolysaccharide"/>
    <property type="evidence" value="ECO:0007669"/>
    <property type="project" value="TreeGrafter"/>
</dbReference>
<evidence type="ECO:0000256" key="3">
    <source>
        <dbReference type="ARBA" id="ARBA00022692"/>
    </source>
</evidence>
<keyword evidence="5" id="KW-1133">Transmembrane helix</keyword>
<evidence type="ECO:0000256" key="4">
    <source>
        <dbReference type="ARBA" id="ARBA00022729"/>
    </source>
</evidence>
<evidence type="ECO:0000256" key="1">
    <source>
        <dbReference type="ARBA" id="ARBA00004251"/>
    </source>
</evidence>
<dbReference type="PANTHER" id="PTHR25466">
    <property type="entry name" value="T-LYMPHOCYTE ACTIVATION ANTIGEN"/>
    <property type="match status" value="1"/>
</dbReference>